<sequence>RRQALAVQDYERIFSQRLPQEADYQVARQSQEAGFVLDKIDGHRRYYRQY</sequence>
<dbReference type="EMBL" id="JABZFV010000316">
    <property type="protein sequence ID" value="MBF0935633.1"/>
    <property type="molecule type" value="Genomic_DNA"/>
</dbReference>
<name>A0A929MRQ9_ABIDE</name>
<comment type="caution">
    <text evidence="1">The sequence shown here is derived from an EMBL/GenBank/DDBJ whole genome shotgun (WGS) entry which is preliminary data.</text>
</comment>
<accession>A0A929MRQ9</accession>
<reference evidence="1" key="1">
    <citation type="submission" date="2020-04" db="EMBL/GenBank/DDBJ databases">
        <title>Deep metagenomics examines the oral microbiome during advanced dental caries in children, revealing novel taxa and co-occurrences with host molecules.</title>
        <authorList>
            <person name="Baker J.L."/>
            <person name="Morton J.T."/>
            <person name="Dinis M."/>
            <person name="Alvarez R."/>
            <person name="Tran N.C."/>
            <person name="Knight R."/>
            <person name="Edlund A."/>
        </authorList>
    </citation>
    <scope>NUCLEOTIDE SEQUENCE</scope>
    <source>
        <strain evidence="1">JCVI_23_bin.16</strain>
    </source>
</reference>
<gene>
    <name evidence="1" type="ORF">HXK00_08365</name>
</gene>
<dbReference type="Proteomes" id="UP000757900">
    <property type="component" value="Unassembled WGS sequence"/>
</dbReference>
<evidence type="ECO:0000313" key="1">
    <source>
        <dbReference type="EMBL" id="MBF0935633.1"/>
    </source>
</evidence>
<protein>
    <submittedName>
        <fullName evidence="1">Hydroxymethylglutaryl-CoA synthase</fullName>
    </submittedName>
</protein>
<proteinExistence type="predicted"/>
<dbReference type="GO" id="GO:0016746">
    <property type="term" value="F:acyltransferase activity"/>
    <property type="evidence" value="ECO:0007669"/>
    <property type="project" value="InterPro"/>
</dbReference>
<dbReference type="InterPro" id="IPR016039">
    <property type="entry name" value="Thiolase-like"/>
</dbReference>
<dbReference type="AlphaFoldDB" id="A0A929MRQ9"/>
<organism evidence="1 2">
    <name type="scientific">Abiotrophia defectiva</name>
    <name type="common">Streptococcus defectivus</name>
    <dbReference type="NCBI Taxonomy" id="46125"/>
    <lineage>
        <taxon>Bacteria</taxon>
        <taxon>Bacillati</taxon>
        <taxon>Bacillota</taxon>
        <taxon>Bacilli</taxon>
        <taxon>Lactobacillales</taxon>
        <taxon>Aerococcaceae</taxon>
        <taxon>Abiotrophia</taxon>
    </lineage>
</organism>
<feature type="non-terminal residue" evidence="1">
    <location>
        <position position="1"/>
    </location>
</feature>
<evidence type="ECO:0000313" key="2">
    <source>
        <dbReference type="Proteomes" id="UP000757900"/>
    </source>
</evidence>
<dbReference type="Gene3D" id="3.40.47.10">
    <property type="match status" value="1"/>
</dbReference>